<dbReference type="SUPFAM" id="SSF51182">
    <property type="entry name" value="RmlC-like cupins"/>
    <property type="match status" value="1"/>
</dbReference>
<evidence type="ECO:0000313" key="2">
    <source>
        <dbReference type="EMBL" id="MFC3103291.1"/>
    </source>
</evidence>
<gene>
    <name evidence="2" type="ORF">ACFOSU_05230</name>
</gene>
<dbReference type="InterPro" id="IPR014710">
    <property type="entry name" value="RmlC-like_jellyroll"/>
</dbReference>
<comment type="caution">
    <text evidence="2">The sequence shown here is derived from an EMBL/GenBank/DDBJ whole genome shotgun (WGS) entry which is preliminary data.</text>
</comment>
<accession>A0ABV7EP87</accession>
<dbReference type="InterPro" id="IPR013096">
    <property type="entry name" value="Cupin_2"/>
</dbReference>
<reference evidence="3" key="1">
    <citation type="journal article" date="2019" name="Int. J. Syst. Evol. Microbiol.">
        <title>The Global Catalogue of Microorganisms (GCM) 10K type strain sequencing project: providing services to taxonomists for standard genome sequencing and annotation.</title>
        <authorList>
            <consortium name="The Broad Institute Genomics Platform"/>
            <consortium name="The Broad Institute Genome Sequencing Center for Infectious Disease"/>
            <person name="Wu L."/>
            <person name="Ma J."/>
        </authorList>
    </citation>
    <scope>NUCLEOTIDE SEQUENCE [LARGE SCALE GENOMIC DNA]</scope>
    <source>
        <strain evidence="3">KCTC 52640</strain>
    </source>
</reference>
<dbReference type="Proteomes" id="UP001595462">
    <property type="component" value="Unassembled WGS sequence"/>
</dbReference>
<organism evidence="2 3">
    <name type="scientific">Salinisphaera aquimarina</name>
    <dbReference type="NCBI Taxonomy" id="2094031"/>
    <lineage>
        <taxon>Bacteria</taxon>
        <taxon>Pseudomonadati</taxon>
        <taxon>Pseudomonadota</taxon>
        <taxon>Gammaproteobacteria</taxon>
        <taxon>Salinisphaerales</taxon>
        <taxon>Salinisphaeraceae</taxon>
        <taxon>Salinisphaera</taxon>
    </lineage>
</organism>
<name>A0ABV7EP87_9GAMM</name>
<dbReference type="Pfam" id="PF07883">
    <property type="entry name" value="Cupin_2"/>
    <property type="match status" value="1"/>
</dbReference>
<dbReference type="InterPro" id="IPR011051">
    <property type="entry name" value="RmlC_Cupin_sf"/>
</dbReference>
<sequence>MKNDAHATTELIDMAGARFELIVRMGQADADTALFRTAMAAGGSVPLHSHADPECLYVLHGQIEAFVFDATPGWRTIETGRNVLLTDGVRHALRNTANQSADLILVTNNRLGRFFREAGQLVQPGDECRPPSPADLEKIQRVSQAYGYWQASPDESVAITG</sequence>
<dbReference type="Gene3D" id="2.60.120.10">
    <property type="entry name" value="Jelly Rolls"/>
    <property type="match status" value="1"/>
</dbReference>
<dbReference type="EMBL" id="JBHRSS010000003">
    <property type="protein sequence ID" value="MFC3103291.1"/>
    <property type="molecule type" value="Genomic_DNA"/>
</dbReference>
<protein>
    <submittedName>
        <fullName evidence="2">Cupin domain-containing protein</fullName>
    </submittedName>
</protein>
<evidence type="ECO:0000313" key="3">
    <source>
        <dbReference type="Proteomes" id="UP001595462"/>
    </source>
</evidence>
<dbReference type="RefSeq" id="WP_380687182.1">
    <property type="nucleotide sequence ID" value="NZ_JBHRSS010000003.1"/>
</dbReference>
<keyword evidence="3" id="KW-1185">Reference proteome</keyword>
<proteinExistence type="predicted"/>
<evidence type="ECO:0000259" key="1">
    <source>
        <dbReference type="Pfam" id="PF07883"/>
    </source>
</evidence>
<feature type="domain" description="Cupin type-2" evidence="1">
    <location>
        <begin position="37"/>
        <end position="106"/>
    </location>
</feature>